<dbReference type="InterPro" id="IPR025737">
    <property type="entry name" value="FApF"/>
</dbReference>
<reference evidence="2" key="2">
    <citation type="submission" date="2020-01" db="EMBL/GenBank/DDBJ databases">
        <authorList>
            <person name="Campanaro S."/>
        </authorList>
    </citation>
    <scope>NUCLEOTIDE SEQUENCE</scope>
    <source>
        <strain evidence="2">AS06rmzACSIP_7</strain>
    </source>
</reference>
<organism evidence="2 3">
    <name type="scientific">Syntrophorhabdus aromaticivorans</name>
    <dbReference type="NCBI Taxonomy" id="328301"/>
    <lineage>
        <taxon>Bacteria</taxon>
        <taxon>Pseudomonadati</taxon>
        <taxon>Thermodesulfobacteriota</taxon>
        <taxon>Syntrophorhabdia</taxon>
        <taxon>Syntrophorhabdales</taxon>
        <taxon>Syntrophorhabdaceae</taxon>
        <taxon>Syntrophorhabdus</taxon>
    </lineage>
</organism>
<dbReference type="EMBL" id="JAAYEE010000167">
    <property type="protein sequence ID" value="NLW35736.1"/>
    <property type="molecule type" value="Genomic_DNA"/>
</dbReference>
<reference evidence="2" key="1">
    <citation type="journal article" date="2020" name="Biotechnol. Biofuels">
        <title>New insights from the biogas microbiome by comprehensive genome-resolved metagenomics of nearly 1600 species originating from multiple anaerobic digesters.</title>
        <authorList>
            <person name="Campanaro S."/>
            <person name="Treu L."/>
            <person name="Rodriguez-R L.M."/>
            <person name="Kovalovszki A."/>
            <person name="Ziels R.M."/>
            <person name="Maus I."/>
            <person name="Zhu X."/>
            <person name="Kougias P.G."/>
            <person name="Basile A."/>
            <person name="Luo G."/>
            <person name="Schluter A."/>
            <person name="Konstantinidis K.T."/>
            <person name="Angelidaki I."/>
        </authorList>
    </citation>
    <scope>NUCLEOTIDE SEQUENCE</scope>
    <source>
        <strain evidence="2">AS06rmzACSIP_7</strain>
    </source>
</reference>
<evidence type="ECO:0000256" key="1">
    <source>
        <dbReference type="SAM" id="SignalP"/>
    </source>
</evidence>
<sequence length="324" mass="34623">MRRAKCMALIGLVVLAILVPLSVCAEEGGSGHYMPGANASFIDALPGKPGLAVANFFNYYDAGASTSRRLPFGGLVASGLDATAYSNTIVALYQTPLELLGGSYSVGVAIPYVWIEVKGKAQVTGPRGGTITSTVRDTAGGIGDILLYPFMLGWTGRNADLKYDVRLGVYAPTGDYEEGKLANVGKNYWTFEPAASLSYMSSKTGFELSAFAGMDFNTKNPDTKYRSGTQFHLDITVAQHLSLFGGIIGIGANGFYYRQVSSDSGSGAILGDFKGHTLGIGPVLSCVTKIWGKDFAAEAKWLPEMDVEKRLKGDYVWFKLAMSF</sequence>
<comment type="caution">
    <text evidence="2">The sequence shown here is derived from an EMBL/GenBank/DDBJ whole genome shotgun (WGS) entry which is preliminary data.</text>
</comment>
<accession>A0A971M620</accession>
<feature type="signal peptide" evidence="1">
    <location>
        <begin position="1"/>
        <end position="25"/>
    </location>
</feature>
<feature type="chain" id="PRO_5037605624" evidence="1">
    <location>
        <begin position="26"/>
        <end position="324"/>
    </location>
</feature>
<gene>
    <name evidence="2" type="ORF">GXY80_09690</name>
</gene>
<protein>
    <submittedName>
        <fullName evidence="2">Transporter</fullName>
    </submittedName>
</protein>
<name>A0A971M620_9BACT</name>
<proteinExistence type="predicted"/>
<dbReference type="AlphaFoldDB" id="A0A971M620"/>
<dbReference type="Pfam" id="PF13557">
    <property type="entry name" value="Phenol_MetA_deg"/>
    <property type="match status" value="1"/>
</dbReference>
<dbReference type="Proteomes" id="UP000777265">
    <property type="component" value="Unassembled WGS sequence"/>
</dbReference>
<evidence type="ECO:0000313" key="2">
    <source>
        <dbReference type="EMBL" id="NLW35736.1"/>
    </source>
</evidence>
<evidence type="ECO:0000313" key="3">
    <source>
        <dbReference type="Proteomes" id="UP000777265"/>
    </source>
</evidence>
<keyword evidence="1" id="KW-0732">Signal</keyword>